<feature type="transmembrane region" description="Helical" evidence="7">
    <location>
        <begin position="23"/>
        <end position="52"/>
    </location>
</feature>
<evidence type="ECO:0000256" key="2">
    <source>
        <dbReference type="ARBA" id="ARBA00022448"/>
    </source>
</evidence>
<dbReference type="Gene3D" id="1.10.3720.10">
    <property type="entry name" value="MetI-like"/>
    <property type="match status" value="1"/>
</dbReference>
<gene>
    <name evidence="9" type="ORF">ACFQ4B_03440</name>
</gene>
<reference evidence="10" key="1">
    <citation type="journal article" date="2019" name="Int. J. Syst. Evol. Microbiol.">
        <title>The Global Catalogue of Microorganisms (GCM) 10K type strain sequencing project: providing services to taxonomists for standard genome sequencing and annotation.</title>
        <authorList>
            <consortium name="The Broad Institute Genomics Platform"/>
            <consortium name="The Broad Institute Genome Sequencing Center for Infectious Disease"/>
            <person name="Wu L."/>
            <person name="Ma J."/>
        </authorList>
    </citation>
    <scope>NUCLEOTIDE SEQUENCE [LARGE SCALE GENOMIC DNA]</scope>
    <source>
        <strain evidence="10">CCUG 53270</strain>
    </source>
</reference>
<keyword evidence="2 7" id="KW-0813">Transport</keyword>
<comment type="subcellular location">
    <subcellularLocation>
        <location evidence="1 7">Cell membrane</location>
        <topology evidence="1 7">Multi-pass membrane protein</topology>
    </subcellularLocation>
</comment>
<dbReference type="Pfam" id="PF00528">
    <property type="entry name" value="BPD_transp_1"/>
    <property type="match status" value="1"/>
</dbReference>
<keyword evidence="6 7" id="KW-0472">Membrane</keyword>
<accession>A0ABW3UFT7</accession>
<comment type="caution">
    <text evidence="9">The sequence shown here is derived from an EMBL/GenBank/DDBJ whole genome shotgun (WGS) entry which is preliminary data.</text>
</comment>
<dbReference type="RefSeq" id="WP_345591603.1">
    <property type="nucleotide sequence ID" value="NZ_BAABJG010000027.1"/>
</dbReference>
<evidence type="ECO:0000259" key="8">
    <source>
        <dbReference type="PROSITE" id="PS50928"/>
    </source>
</evidence>
<evidence type="ECO:0000256" key="1">
    <source>
        <dbReference type="ARBA" id="ARBA00004651"/>
    </source>
</evidence>
<evidence type="ECO:0000313" key="10">
    <source>
        <dbReference type="Proteomes" id="UP001597180"/>
    </source>
</evidence>
<feature type="domain" description="ABC transmembrane type-1" evidence="8">
    <location>
        <begin position="82"/>
        <end position="293"/>
    </location>
</feature>
<dbReference type="InterPro" id="IPR035906">
    <property type="entry name" value="MetI-like_sf"/>
</dbReference>
<keyword evidence="10" id="KW-1185">Reference proteome</keyword>
<evidence type="ECO:0000256" key="5">
    <source>
        <dbReference type="ARBA" id="ARBA00022989"/>
    </source>
</evidence>
<feature type="transmembrane region" description="Helical" evidence="7">
    <location>
        <begin position="212"/>
        <end position="234"/>
    </location>
</feature>
<dbReference type="PANTHER" id="PTHR30193">
    <property type="entry name" value="ABC TRANSPORTER PERMEASE PROTEIN"/>
    <property type="match status" value="1"/>
</dbReference>
<feature type="transmembrane region" description="Helical" evidence="7">
    <location>
        <begin position="165"/>
        <end position="191"/>
    </location>
</feature>
<evidence type="ECO:0000256" key="3">
    <source>
        <dbReference type="ARBA" id="ARBA00022475"/>
    </source>
</evidence>
<dbReference type="PROSITE" id="PS50928">
    <property type="entry name" value="ABC_TM1"/>
    <property type="match status" value="1"/>
</dbReference>
<evidence type="ECO:0000313" key="9">
    <source>
        <dbReference type="EMBL" id="MFD1219164.1"/>
    </source>
</evidence>
<sequence>MSAQASAAKAIQKRKRTIPSMGWIPYLFVLPNLLIFTTFIVIPMITGFVYSFHEYDGLNPMEFVGLDNYKELFTNGEFWTALGKTALYALIVVPLIYCLSLAVAMMLIQPLKWKGLFRSVFYWPTMISYIIVGLTWKWIFGDFGVLNYFLTLFGIEPVHFLSDSFFANGSVIIATAWSRLGFYMVIFMAGLQAIPTDFYEAARLDGASKLRVFRSITLPLLKPTTVLVIMLSLIEAVKAYPLLFALTGGGPGKETTYVVQYIYETGFAKQELGMASAMSVLLFILISLFTALQFRLSKGGAD</sequence>
<dbReference type="InterPro" id="IPR051393">
    <property type="entry name" value="ABC_transporter_permease"/>
</dbReference>
<feature type="transmembrane region" description="Helical" evidence="7">
    <location>
        <begin position="120"/>
        <end position="140"/>
    </location>
</feature>
<dbReference type="SUPFAM" id="SSF161098">
    <property type="entry name" value="MetI-like"/>
    <property type="match status" value="1"/>
</dbReference>
<protein>
    <submittedName>
        <fullName evidence="9">Carbohydrate ABC transporter permease</fullName>
    </submittedName>
</protein>
<keyword evidence="3" id="KW-1003">Cell membrane</keyword>
<evidence type="ECO:0000256" key="6">
    <source>
        <dbReference type="ARBA" id="ARBA00023136"/>
    </source>
</evidence>
<comment type="similarity">
    <text evidence="7">Belongs to the binding-protein-dependent transport system permease family.</text>
</comment>
<keyword evidence="5 7" id="KW-1133">Transmembrane helix</keyword>
<organism evidence="9 10">
    <name type="scientific">Paenibacillus vulneris</name>
    <dbReference type="NCBI Taxonomy" id="1133364"/>
    <lineage>
        <taxon>Bacteria</taxon>
        <taxon>Bacillati</taxon>
        <taxon>Bacillota</taxon>
        <taxon>Bacilli</taxon>
        <taxon>Bacillales</taxon>
        <taxon>Paenibacillaceae</taxon>
        <taxon>Paenibacillus</taxon>
    </lineage>
</organism>
<feature type="transmembrane region" description="Helical" evidence="7">
    <location>
        <begin position="86"/>
        <end position="108"/>
    </location>
</feature>
<evidence type="ECO:0000256" key="4">
    <source>
        <dbReference type="ARBA" id="ARBA00022692"/>
    </source>
</evidence>
<dbReference type="CDD" id="cd06261">
    <property type="entry name" value="TM_PBP2"/>
    <property type="match status" value="1"/>
</dbReference>
<proteinExistence type="inferred from homology"/>
<dbReference type="EMBL" id="JBHTLU010000007">
    <property type="protein sequence ID" value="MFD1219164.1"/>
    <property type="molecule type" value="Genomic_DNA"/>
</dbReference>
<dbReference type="InterPro" id="IPR000515">
    <property type="entry name" value="MetI-like"/>
</dbReference>
<keyword evidence="4 7" id="KW-0812">Transmembrane</keyword>
<dbReference type="Proteomes" id="UP001597180">
    <property type="component" value="Unassembled WGS sequence"/>
</dbReference>
<dbReference type="PANTHER" id="PTHR30193:SF37">
    <property type="entry name" value="INNER MEMBRANE ABC TRANSPORTER PERMEASE PROTEIN YCJO"/>
    <property type="match status" value="1"/>
</dbReference>
<evidence type="ECO:0000256" key="7">
    <source>
        <dbReference type="RuleBase" id="RU363032"/>
    </source>
</evidence>
<name>A0ABW3UFT7_9BACL</name>
<feature type="transmembrane region" description="Helical" evidence="7">
    <location>
        <begin position="272"/>
        <end position="292"/>
    </location>
</feature>